<reference evidence="2 3" key="1">
    <citation type="submission" date="2018-05" db="EMBL/GenBank/DDBJ databases">
        <title>Lujinxingia marina gen. nov. sp. nov., a new facultative anaerobic member of the class Deltaproteobacteria, and proposal of Lujinxingaceae fam. nov.</title>
        <authorList>
            <person name="Li C.-M."/>
        </authorList>
    </citation>
    <scope>NUCLEOTIDE SEQUENCE [LARGE SCALE GENOMIC DNA]</scope>
    <source>
        <strain evidence="2 3">B210</strain>
    </source>
</reference>
<dbReference type="GO" id="GO:0015562">
    <property type="term" value="F:efflux transmembrane transporter activity"/>
    <property type="evidence" value="ECO:0007669"/>
    <property type="project" value="InterPro"/>
</dbReference>
<name>A0A328C7K1_9DELT</name>
<comment type="caution">
    <text evidence="2">The sequence shown here is derived from an EMBL/GenBank/DDBJ whole genome shotgun (WGS) entry which is preliminary data.</text>
</comment>
<gene>
    <name evidence="2" type="ORF">DL240_15170</name>
</gene>
<dbReference type="EMBL" id="QHKO01000007">
    <property type="protein sequence ID" value="RAL21009.1"/>
    <property type="molecule type" value="Genomic_DNA"/>
</dbReference>
<evidence type="ECO:0000256" key="1">
    <source>
        <dbReference type="SAM" id="SignalP"/>
    </source>
</evidence>
<organism evidence="2 3">
    <name type="scientific">Lujinxingia litoralis</name>
    <dbReference type="NCBI Taxonomy" id="2211119"/>
    <lineage>
        <taxon>Bacteria</taxon>
        <taxon>Deltaproteobacteria</taxon>
        <taxon>Bradymonadales</taxon>
        <taxon>Lujinxingiaceae</taxon>
        <taxon>Lujinxingia</taxon>
    </lineage>
</organism>
<accession>A0A328C7K1</accession>
<dbReference type="SUPFAM" id="SSF56954">
    <property type="entry name" value="Outer membrane efflux proteins (OEP)"/>
    <property type="match status" value="1"/>
</dbReference>
<feature type="signal peptide" evidence="1">
    <location>
        <begin position="1"/>
        <end position="41"/>
    </location>
</feature>
<dbReference type="InterPro" id="IPR010131">
    <property type="entry name" value="MdtP/NodT-like"/>
</dbReference>
<dbReference type="Proteomes" id="UP000249169">
    <property type="component" value="Unassembled WGS sequence"/>
</dbReference>
<dbReference type="PANTHER" id="PTHR30203">
    <property type="entry name" value="OUTER MEMBRANE CATION EFFLUX PROTEIN"/>
    <property type="match status" value="1"/>
</dbReference>
<evidence type="ECO:0000313" key="2">
    <source>
        <dbReference type="EMBL" id="RAL21009.1"/>
    </source>
</evidence>
<proteinExistence type="predicted"/>
<dbReference type="Gene3D" id="1.20.1600.10">
    <property type="entry name" value="Outer membrane efflux proteins (OEP)"/>
    <property type="match status" value="1"/>
</dbReference>
<evidence type="ECO:0008006" key="4">
    <source>
        <dbReference type="Google" id="ProtNLM"/>
    </source>
</evidence>
<keyword evidence="3" id="KW-1185">Reference proteome</keyword>
<dbReference type="PANTHER" id="PTHR30203:SF23">
    <property type="entry name" value="OUTER MEMBRANE EFFLUX PROTEIN"/>
    <property type="match status" value="1"/>
</dbReference>
<sequence>MNALHVFLRTLVFFKSPMVHRSFAWVMALLGVLALPQSASAQSEVSVDEVVRAALARPDIEERFSARIAGARAEVDEELVIPMPTLELAHEQVFGNADVRNLEFSALVEQSFDLSGWRASLREAWPHRESALRAAAQSWRLEVATTVREAFFRVRHHQERMAVMDAWIAGLERGLTGVQAREARGDVSAYQTRRIRREIELATARRASEAAVLAEAWANLERWTTWETRPRLRGDLQPTAAPSAEIGELRRPKLERLQHQKRALRAELDAWGSPFLRGWALGAGYRYVDAGSSDGHGFLVTLALPLAFWNTDAPRREQLRAQHLEASRELALLTSLATREHAAAQARLEAALRSLEAMSDPAHDGELTRLAQVAFEAGEATLPELLDAFESDADLQLARLDLQWEARRAAIALDRSRSLGVPQ</sequence>
<protein>
    <recommendedName>
        <fullName evidence="4">TolC family protein</fullName>
    </recommendedName>
</protein>
<feature type="chain" id="PRO_5016269007" description="TolC family protein" evidence="1">
    <location>
        <begin position="42"/>
        <end position="423"/>
    </location>
</feature>
<dbReference type="AlphaFoldDB" id="A0A328C7K1"/>
<keyword evidence="1" id="KW-0732">Signal</keyword>
<evidence type="ECO:0000313" key="3">
    <source>
        <dbReference type="Proteomes" id="UP000249169"/>
    </source>
</evidence>